<dbReference type="GO" id="GO:0042254">
    <property type="term" value="P:ribosome biogenesis"/>
    <property type="evidence" value="ECO:0007669"/>
    <property type="project" value="UniProtKB-KW"/>
</dbReference>
<keyword evidence="4 5" id="KW-0539">Nucleus</keyword>
<feature type="coiled-coil region" evidence="6">
    <location>
        <begin position="175"/>
        <end position="202"/>
    </location>
</feature>
<dbReference type="EMBL" id="HG713011">
    <property type="protein sequence ID" value="CDJ51775.1"/>
    <property type="molecule type" value="Genomic_DNA"/>
</dbReference>
<evidence type="ECO:0000313" key="8">
    <source>
        <dbReference type="Proteomes" id="UP000030750"/>
    </source>
</evidence>
<evidence type="ECO:0000313" key="7">
    <source>
        <dbReference type="EMBL" id="CDJ51775.1"/>
    </source>
</evidence>
<dbReference type="GO" id="GO:0005634">
    <property type="term" value="C:nucleus"/>
    <property type="evidence" value="ECO:0007669"/>
    <property type="project" value="UniProtKB-SubCell"/>
</dbReference>
<dbReference type="InterPro" id="IPR007023">
    <property type="entry name" value="Ribosom_reg"/>
</dbReference>
<dbReference type="OrthoDB" id="354561at2759"/>
<dbReference type="Pfam" id="PF04939">
    <property type="entry name" value="RRS1"/>
    <property type="match status" value="1"/>
</dbReference>
<reference evidence="7" key="2">
    <citation type="submission" date="2013-10" db="EMBL/GenBank/DDBJ databases">
        <authorList>
            <person name="Aslett M."/>
        </authorList>
    </citation>
    <scope>NUCLEOTIDE SEQUENCE [LARGE SCALE GENOMIC DNA]</scope>
    <source>
        <strain evidence="7">Houghton</strain>
    </source>
</reference>
<evidence type="ECO:0000256" key="6">
    <source>
        <dbReference type="SAM" id="Coils"/>
    </source>
</evidence>
<gene>
    <name evidence="7" type="ORF">EBH_0001840</name>
</gene>
<comment type="similarity">
    <text evidence="2 5">Belongs to the RRS1 family.</text>
</comment>
<keyword evidence="8" id="KW-1185">Reference proteome</keyword>
<sequence>MESSGPVRVDLSSLGPGLSENVGAADPLSYHLHNLIATDLSPIEVTTDLEEKTRQAAEWFLPTARALTRWEAFALAKGIKKRKRSKLIWSEEHKTWLRRWGYNKGMYRPQQQQQHQPVLEEKGAVLLRSRNVKLKHAAAAFAAGGKGQKGKRRVATADPAAAAAAAGGFEDLFTKAKREHQLQQTKQKLRELRNAAEAKTGRAAARGVMTAAAAKPHSAAAAQALTLPAGVPVLSNKRHSGKNKHELQEILYR</sequence>
<evidence type="ECO:0000256" key="1">
    <source>
        <dbReference type="ARBA" id="ARBA00004123"/>
    </source>
</evidence>
<proteinExistence type="inferred from homology"/>
<name>U6LVF0_9EIME</name>
<dbReference type="AlphaFoldDB" id="U6LVF0"/>
<evidence type="ECO:0000256" key="4">
    <source>
        <dbReference type="ARBA" id="ARBA00023242"/>
    </source>
</evidence>
<protein>
    <recommendedName>
        <fullName evidence="5">Ribosome biogenesis regulatory protein</fullName>
    </recommendedName>
</protein>
<evidence type="ECO:0000256" key="3">
    <source>
        <dbReference type="ARBA" id="ARBA00022517"/>
    </source>
</evidence>
<dbReference type="Proteomes" id="UP000030750">
    <property type="component" value="Unassembled WGS sequence"/>
</dbReference>
<accession>U6LVF0</accession>
<organism evidence="7 8">
    <name type="scientific">Eimeria brunetti</name>
    <dbReference type="NCBI Taxonomy" id="51314"/>
    <lineage>
        <taxon>Eukaryota</taxon>
        <taxon>Sar</taxon>
        <taxon>Alveolata</taxon>
        <taxon>Apicomplexa</taxon>
        <taxon>Conoidasida</taxon>
        <taxon>Coccidia</taxon>
        <taxon>Eucoccidiorida</taxon>
        <taxon>Eimeriorina</taxon>
        <taxon>Eimeriidae</taxon>
        <taxon>Eimeria</taxon>
    </lineage>
</organism>
<evidence type="ECO:0000256" key="5">
    <source>
        <dbReference type="RuleBase" id="RU364132"/>
    </source>
</evidence>
<comment type="subcellular location">
    <subcellularLocation>
        <location evidence="1 5">Nucleus</location>
    </subcellularLocation>
</comment>
<keyword evidence="3 5" id="KW-0690">Ribosome biogenesis</keyword>
<dbReference type="VEuPathDB" id="ToxoDB:EBH_0001840"/>
<reference evidence="7" key="1">
    <citation type="submission" date="2013-10" db="EMBL/GenBank/DDBJ databases">
        <title>Genomic analysis of the causative agents of coccidiosis in chickens.</title>
        <authorList>
            <person name="Reid A.J."/>
            <person name="Blake D."/>
            <person name="Billington K."/>
            <person name="Browne H."/>
            <person name="Dunn M."/>
            <person name="Hung S."/>
            <person name="Kawahara F."/>
            <person name="Miranda-Saavedra D."/>
            <person name="Mourier T."/>
            <person name="Nagra H."/>
            <person name="Otto T.D."/>
            <person name="Rawlings N."/>
            <person name="Sanchez A."/>
            <person name="Sanders M."/>
            <person name="Subramaniam C."/>
            <person name="Tay Y."/>
            <person name="Dear P."/>
            <person name="Doerig C."/>
            <person name="Gruber A."/>
            <person name="Parkinson J."/>
            <person name="Shirley M."/>
            <person name="Wan K.L."/>
            <person name="Berriman M."/>
            <person name="Tomley F."/>
            <person name="Pain A."/>
        </authorList>
    </citation>
    <scope>NUCLEOTIDE SEQUENCE [LARGE SCALE GENOMIC DNA]</scope>
    <source>
        <strain evidence="7">Houghton</strain>
    </source>
</reference>
<keyword evidence="6" id="KW-0175">Coiled coil</keyword>
<evidence type="ECO:0000256" key="2">
    <source>
        <dbReference type="ARBA" id="ARBA00010077"/>
    </source>
</evidence>
<comment type="function">
    <text evidence="5">Involved in ribosomal large subunit assembly.</text>
</comment>